<evidence type="ECO:0008006" key="3">
    <source>
        <dbReference type="Google" id="ProtNLM"/>
    </source>
</evidence>
<dbReference type="AlphaFoldDB" id="A0A5R9AI35"/>
<comment type="caution">
    <text evidence="1">The sequence shown here is derived from an EMBL/GenBank/DDBJ whole genome shotgun (WGS) entry which is preliminary data.</text>
</comment>
<dbReference type="Proteomes" id="UP000307510">
    <property type="component" value="Unassembled WGS sequence"/>
</dbReference>
<sequence>MNRQRGQTLLIALLMLLALSILTLGNLRSGLLLDNSLAETRDYQAALGGADSAISEALDRTRYSSSMAVGEADTCISTAQNQQQVLLCDRLWLEPDNAASSALLPRARTYRGNDLANPDQLAELSSAPRWYVAAQCESRSSSAMADCLAGNGTLLLQMNALSTGITDQALVRLQEYARVQR</sequence>
<proteinExistence type="predicted"/>
<protein>
    <recommendedName>
        <fullName evidence="3">Type 4 fimbrial biogenesis protein PilX N-terminal domain-containing protein</fullName>
    </recommendedName>
</protein>
<evidence type="ECO:0000313" key="2">
    <source>
        <dbReference type="Proteomes" id="UP000307510"/>
    </source>
</evidence>
<organism evidence="1 2">
    <name type="scientific">Pseudomonas nitroreducens</name>
    <dbReference type="NCBI Taxonomy" id="46680"/>
    <lineage>
        <taxon>Bacteria</taxon>
        <taxon>Pseudomonadati</taxon>
        <taxon>Pseudomonadota</taxon>
        <taxon>Gammaproteobacteria</taxon>
        <taxon>Pseudomonadales</taxon>
        <taxon>Pseudomonadaceae</taxon>
        <taxon>Pseudomonas</taxon>
    </lineage>
</organism>
<accession>A0A5R9AI35</accession>
<dbReference type="EMBL" id="VASG01000001">
    <property type="protein sequence ID" value="TLP77725.1"/>
    <property type="molecule type" value="Genomic_DNA"/>
</dbReference>
<reference evidence="2" key="2">
    <citation type="submission" date="2019-06" db="EMBL/GenBank/DDBJ databases">
        <title>AzeR, a transcriptional regulator that responds to azelaic acid in Pseudomonas nitroreducens.</title>
        <authorList>
            <person name="Bez C."/>
            <person name="Javvadi S.G."/>
            <person name="Bertani I."/>
            <person name="Devescovi G."/>
            <person name="Studholme D.J."/>
            <person name="Geller A."/>
            <person name="Levy A."/>
            <person name="Venturi V."/>
        </authorList>
    </citation>
    <scope>NUCLEOTIDE SEQUENCE [LARGE SCALE GENOMIC DNA]</scope>
    <source>
        <strain evidence="2">DSM 9128</strain>
    </source>
</reference>
<reference evidence="1 2" key="1">
    <citation type="submission" date="2019-05" db="EMBL/GenBank/DDBJ databases">
        <authorList>
            <person name="Moore K."/>
            <person name="O'Neill P."/>
            <person name="Farbos A."/>
            <person name="Studholme D.J."/>
        </authorList>
    </citation>
    <scope>NUCLEOTIDE SEQUENCE [LARGE SCALE GENOMIC DNA]</scope>
    <source>
        <strain evidence="1 2">DSM 9128</strain>
    </source>
</reference>
<name>A0A5R9AI35_PSENT</name>
<dbReference type="RefSeq" id="WP_138212095.1">
    <property type="nucleotide sequence ID" value="NZ_VASG01000001.1"/>
</dbReference>
<evidence type="ECO:0000313" key="1">
    <source>
        <dbReference type="EMBL" id="TLP77725.1"/>
    </source>
</evidence>
<gene>
    <name evidence="1" type="ORF">FEA48_00590</name>
</gene>